<accession>A0A1B9GBZ5</accession>
<dbReference type="GeneID" id="30204425"/>
<dbReference type="PANTHER" id="PTHR12358:SF105">
    <property type="entry name" value="DAGKC DOMAIN-CONTAINING PROTEIN"/>
    <property type="match status" value="1"/>
</dbReference>
<dbReference type="STRING" id="1296100.A0A1B9GBZ5"/>
<dbReference type="VEuPathDB" id="FungiDB:I302_00026"/>
<dbReference type="Proteomes" id="UP000092730">
    <property type="component" value="Chromosome 1"/>
</dbReference>
<dbReference type="PROSITE" id="PS50146">
    <property type="entry name" value="DAGK"/>
    <property type="match status" value="1"/>
</dbReference>
<sequence>MSTTQDTFHLIVNPVSGHGKGEEFANQTIIPILKHLSIPHEIHTTTSPGDAGNIAKTMLSSQNEKEGAVIVGIVGGDGTFHEFMEGVSSQEVRWEVVLFPYGTANALYSSLFPPSSTLSNQSLINILPSTLSLPEETLYTLSSFFFFLSKFIPVYLPITKTVLSSSSQPGAIEELHSHVVLSTSLHAAILEDSERLRATHPSTERFKIAAQENASKLFYANVTLHSEGEGGMVDQWDAKKGDWVKPYTIPDSTEKSIRVNGPFSYFLSTSTVDRLEPSFVISPLTTLKPTKPNDQPYIYITIIRPSRDPLITSATPSERKEVMSKRAFEVVGNAYSNGNHVNLTFPPREKEGYVLEIKGEGEPVVEVFRCTSFEWQPVITLGGIGGLEGLEKGNARLVCADGALHVIPEGGVARVGLEEKKEDGKGFYVFA</sequence>
<dbReference type="EMBL" id="KI894018">
    <property type="protein sequence ID" value="OCF28539.1"/>
    <property type="molecule type" value="Genomic_DNA"/>
</dbReference>
<dbReference type="SUPFAM" id="SSF111331">
    <property type="entry name" value="NAD kinase/diacylglycerol kinase-like"/>
    <property type="match status" value="1"/>
</dbReference>
<evidence type="ECO:0000313" key="3">
    <source>
        <dbReference type="EMBL" id="WVW79375.1"/>
    </source>
</evidence>
<dbReference type="GO" id="GO:0005737">
    <property type="term" value="C:cytoplasm"/>
    <property type="evidence" value="ECO:0007669"/>
    <property type="project" value="TreeGrafter"/>
</dbReference>
<proteinExistence type="predicted"/>
<organism evidence="2">
    <name type="scientific">Kwoniella bestiolae CBS 10118</name>
    <dbReference type="NCBI Taxonomy" id="1296100"/>
    <lineage>
        <taxon>Eukaryota</taxon>
        <taxon>Fungi</taxon>
        <taxon>Dikarya</taxon>
        <taxon>Basidiomycota</taxon>
        <taxon>Agaricomycotina</taxon>
        <taxon>Tremellomycetes</taxon>
        <taxon>Tremellales</taxon>
        <taxon>Cryptococcaceae</taxon>
        <taxon>Kwoniella</taxon>
    </lineage>
</organism>
<dbReference type="RefSeq" id="XP_019049609.1">
    <property type="nucleotide sequence ID" value="XM_019186731.1"/>
</dbReference>
<feature type="domain" description="DAGKc" evidence="1">
    <location>
        <begin position="3"/>
        <end position="127"/>
    </location>
</feature>
<keyword evidence="4" id="KW-1185">Reference proteome</keyword>
<dbReference type="SMART" id="SM00046">
    <property type="entry name" value="DAGKc"/>
    <property type="match status" value="1"/>
</dbReference>
<reference evidence="3" key="4">
    <citation type="submission" date="2024-02" db="EMBL/GenBank/DDBJ databases">
        <title>Comparative genomics of Cryptococcus and Kwoniella reveals pathogenesis evolution and contrasting modes of karyotype evolution via chromosome fusion or intercentromeric recombination.</title>
        <authorList>
            <person name="Coelho M.A."/>
            <person name="David-Palma M."/>
            <person name="Shea T."/>
            <person name="Bowers K."/>
            <person name="McGinley-Smith S."/>
            <person name="Mohammad A.W."/>
            <person name="Gnirke A."/>
            <person name="Yurkov A.M."/>
            <person name="Nowrousian M."/>
            <person name="Sun S."/>
            <person name="Cuomo C.A."/>
            <person name="Heitman J."/>
        </authorList>
    </citation>
    <scope>NUCLEOTIDE SEQUENCE</scope>
    <source>
        <strain evidence="3">CBS 10118</strain>
    </source>
</reference>
<reference evidence="3" key="2">
    <citation type="submission" date="2013-07" db="EMBL/GenBank/DDBJ databases">
        <authorList>
            <consortium name="The Broad Institute Genome Sequencing Platform"/>
            <person name="Cuomo C."/>
            <person name="Litvintseva A."/>
            <person name="Chen Y."/>
            <person name="Heitman J."/>
            <person name="Sun S."/>
            <person name="Springer D."/>
            <person name="Dromer F."/>
            <person name="Young S.K."/>
            <person name="Zeng Q."/>
            <person name="Gargeya S."/>
            <person name="Fitzgerald M."/>
            <person name="Abouelleil A."/>
            <person name="Alvarado L."/>
            <person name="Berlin A.M."/>
            <person name="Chapman S.B."/>
            <person name="Dewar J."/>
            <person name="Goldberg J."/>
            <person name="Griggs A."/>
            <person name="Gujja S."/>
            <person name="Hansen M."/>
            <person name="Howarth C."/>
            <person name="Imamovic A."/>
            <person name="Larimer J."/>
            <person name="McCowan C."/>
            <person name="Murphy C."/>
            <person name="Pearson M."/>
            <person name="Priest M."/>
            <person name="Roberts A."/>
            <person name="Saif S."/>
            <person name="Shea T."/>
            <person name="Sykes S."/>
            <person name="Wortman J."/>
            <person name="Nusbaum C."/>
            <person name="Birren B."/>
        </authorList>
    </citation>
    <scope>NUCLEOTIDE SEQUENCE</scope>
    <source>
        <strain evidence="3">CBS 10118</strain>
    </source>
</reference>
<dbReference type="AlphaFoldDB" id="A0A1B9GBZ5"/>
<reference evidence="2" key="3">
    <citation type="submission" date="2014-01" db="EMBL/GenBank/DDBJ databases">
        <title>Evolution of pathogenesis and genome organization in the Tremellales.</title>
        <authorList>
            <person name="Cuomo C."/>
            <person name="Litvintseva A."/>
            <person name="Heitman J."/>
            <person name="Chen Y."/>
            <person name="Sun S."/>
            <person name="Springer D."/>
            <person name="Dromer F."/>
            <person name="Young S."/>
            <person name="Zeng Q."/>
            <person name="Chapman S."/>
            <person name="Gujja S."/>
            <person name="Saif S."/>
            <person name="Birren B."/>
        </authorList>
    </citation>
    <scope>NUCLEOTIDE SEQUENCE</scope>
    <source>
        <strain evidence="2">CBS 10118</strain>
    </source>
</reference>
<dbReference type="KEGG" id="kbi:30204425"/>
<evidence type="ECO:0000259" key="1">
    <source>
        <dbReference type="PROSITE" id="PS50146"/>
    </source>
</evidence>
<dbReference type="InterPro" id="IPR001206">
    <property type="entry name" value="Diacylglycerol_kinase_cat_dom"/>
</dbReference>
<dbReference type="InterPro" id="IPR016064">
    <property type="entry name" value="NAD/diacylglycerol_kinase_sf"/>
</dbReference>
<gene>
    <name evidence="2" type="ORF">I302_00026</name>
    <name evidence="3" type="ORF">I302_101343</name>
</gene>
<dbReference type="GO" id="GO:0016020">
    <property type="term" value="C:membrane"/>
    <property type="evidence" value="ECO:0007669"/>
    <property type="project" value="TreeGrafter"/>
</dbReference>
<evidence type="ECO:0000313" key="2">
    <source>
        <dbReference type="EMBL" id="OCF28539.1"/>
    </source>
</evidence>
<dbReference type="Pfam" id="PF00781">
    <property type="entry name" value="DAGK_cat"/>
    <property type="match status" value="1"/>
</dbReference>
<dbReference type="OrthoDB" id="336240at2759"/>
<dbReference type="PANTHER" id="PTHR12358">
    <property type="entry name" value="SPHINGOSINE KINASE"/>
    <property type="match status" value="1"/>
</dbReference>
<protein>
    <recommendedName>
        <fullName evidence="1">DAGKc domain-containing protein</fullName>
    </recommendedName>
</protein>
<dbReference type="InterPro" id="IPR050187">
    <property type="entry name" value="Lipid_Phosphate_FormReg"/>
</dbReference>
<dbReference type="Gene3D" id="3.40.50.10330">
    <property type="entry name" value="Probable inorganic polyphosphate/atp-NAD kinase, domain 1"/>
    <property type="match status" value="1"/>
</dbReference>
<evidence type="ECO:0000313" key="4">
    <source>
        <dbReference type="Proteomes" id="UP000092730"/>
    </source>
</evidence>
<dbReference type="GO" id="GO:0046512">
    <property type="term" value="P:sphingosine biosynthetic process"/>
    <property type="evidence" value="ECO:0007669"/>
    <property type="project" value="TreeGrafter"/>
</dbReference>
<reference evidence="2" key="1">
    <citation type="submission" date="2013-07" db="EMBL/GenBank/DDBJ databases">
        <title>The Genome Sequence of Cryptococcus bestiolae CBS10118.</title>
        <authorList>
            <consortium name="The Broad Institute Genome Sequencing Platform"/>
            <person name="Cuomo C."/>
            <person name="Litvintseva A."/>
            <person name="Chen Y."/>
            <person name="Heitman J."/>
            <person name="Sun S."/>
            <person name="Springer D."/>
            <person name="Dromer F."/>
            <person name="Young S.K."/>
            <person name="Zeng Q."/>
            <person name="Gargeya S."/>
            <person name="Fitzgerald M."/>
            <person name="Abouelleil A."/>
            <person name="Alvarado L."/>
            <person name="Berlin A.M."/>
            <person name="Chapman S.B."/>
            <person name="Dewar J."/>
            <person name="Goldberg J."/>
            <person name="Griggs A."/>
            <person name="Gujja S."/>
            <person name="Hansen M."/>
            <person name="Howarth C."/>
            <person name="Imamovic A."/>
            <person name="Larimer J."/>
            <person name="McCowan C."/>
            <person name="Murphy C."/>
            <person name="Pearson M."/>
            <person name="Priest M."/>
            <person name="Roberts A."/>
            <person name="Saif S."/>
            <person name="Shea T."/>
            <person name="Sykes S."/>
            <person name="Wortman J."/>
            <person name="Nusbaum C."/>
            <person name="Birren B."/>
        </authorList>
    </citation>
    <scope>NUCLEOTIDE SEQUENCE [LARGE SCALE GENOMIC DNA]</scope>
    <source>
        <strain evidence="2">CBS 10118</strain>
    </source>
</reference>
<dbReference type="EMBL" id="CP144541">
    <property type="protein sequence ID" value="WVW79375.1"/>
    <property type="molecule type" value="Genomic_DNA"/>
</dbReference>
<name>A0A1B9GBZ5_9TREE</name>
<dbReference type="GO" id="GO:0001727">
    <property type="term" value="F:lipid kinase activity"/>
    <property type="evidence" value="ECO:0007669"/>
    <property type="project" value="TreeGrafter"/>
</dbReference>
<dbReference type="InterPro" id="IPR017438">
    <property type="entry name" value="ATP-NAD_kinase_N"/>
</dbReference>